<dbReference type="PANTHER" id="PTHR44942:SF4">
    <property type="entry name" value="METHYLTRANSFERASE TYPE 11 DOMAIN-CONTAINING PROTEIN"/>
    <property type="match status" value="1"/>
</dbReference>
<evidence type="ECO:0000256" key="2">
    <source>
        <dbReference type="ARBA" id="ARBA00022603"/>
    </source>
</evidence>
<organism evidence="6 7">
    <name type="scientific">Tieghemostelium lacteum</name>
    <name type="common">Slime mold</name>
    <name type="synonym">Dictyostelium lacteum</name>
    <dbReference type="NCBI Taxonomy" id="361077"/>
    <lineage>
        <taxon>Eukaryota</taxon>
        <taxon>Amoebozoa</taxon>
        <taxon>Evosea</taxon>
        <taxon>Eumycetozoa</taxon>
        <taxon>Dictyostelia</taxon>
        <taxon>Dictyosteliales</taxon>
        <taxon>Raperosteliaceae</taxon>
        <taxon>Tieghemostelium</taxon>
    </lineage>
</organism>
<dbReference type="OrthoDB" id="15219at2759"/>
<keyword evidence="2 6" id="KW-0489">Methyltransferase</keyword>
<evidence type="ECO:0000313" key="7">
    <source>
        <dbReference type="Proteomes" id="UP000076078"/>
    </source>
</evidence>
<dbReference type="Proteomes" id="UP000076078">
    <property type="component" value="Unassembled WGS sequence"/>
</dbReference>
<keyword evidence="3 6" id="KW-0808">Transferase</keyword>
<sequence>MSTTEQDIHPTSKGYHNKNTTDNYVKGRPGYSKEVFQYIKETFPQLTKDSVIVDLAAGTGKFTELLVSEGGFRNVIAIEPSKEFRDACTEVLEKQGLGDTLKYQVLEGTSTRMPLPDASVDMLCIAQAFHWFSNEDSLKEISRVLKSGAILFMVWNDMDVNVPWIKQLTDVFHEKYYDGFTPQYRSGKWKQVFETLKQRNDNSLVKYNLNHAAFVNPHVASHESIYNRVFSTSYISILPQDKKDILRGEIEHVLKTNPEVANKDTFILPYNVDIYWTTK</sequence>
<dbReference type="GO" id="GO:0008757">
    <property type="term" value="F:S-adenosylmethionine-dependent methyltransferase activity"/>
    <property type="evidence" value="ECO:0007669"/>
    <property type="project" value="InterPro"/>
</dbReference>
<evidence type="ECO:0000256" key="1">
    <source>
        <dbReference type="ARBA" id="ARBA00008361"/>
    </source>
</evidence>
<name>A0A151Z8Q2_TIELA</name>
<dbReference type="InParanoid" id="A0A151Z8Q2"/>
<dbReference type="Pfam" id="PF08241">
    <property type="entry name" value="Methyltransf_11"/>
    <property type="match status" value="1"/>
</dbReference>
<dbReference type="InterPro" id="IPR029063">
    <property type="entry name" value="SAM-dependent_MTases_sf"/>
</dbReference>
<dbReference type="InterPro" id="IPR051052">
    <property type="entry name" value="Diverse_substrate_MTase"/>
</dbReference>
<dbReference type="STRING" id="361077.A0A151Z8Q2"/>
<comment type="similarity">
    <text evidence="1">Belongs to the methyltransferase superfamily.</text>
</comment>
<feature type="compositionally biased region" description="Basic and acidic residues" evidence="4">
    <location>
        <begin position="1"/>
        <end position="10"/>
    </location>
</feature>
<dbReference type="Gene3D" id="3.40.50.150">
    <property type="entry name" value="Vaccinia Virus protein VP39"/>
    <property type="match status" value="1"/>
</dbReference>
<dbReference type="SUPFAM" id="SSF53335">
    <property type="entry name" value="S-adenosyl-L-methionine-dependent methyltransferases"/>
    <property type="match status" value="1"/>
</dbReference>
<accession>A0A151Z8Q2</accession>
<feature type="region of interest" description="Disordered" evidence="4">
    <location>
        <begin position="1"/>
        <end position="26"/>
    </location>
</feature>
<evidence type="ECO:0000313" key="6">
    <source>
        <dbReference type="EMBL" id="KYQ90307.1"/>
    </source>
</evidence>
<proteinExistence type="inferred from homology"/>
<dbReference type="CDD" id="cd02440">
    <property type="entry name" value="AdoMet_MTases"/>
    <property type="match status" value="1"/>
</dbReference>
<keyword evidence="7" id="KW-1185">Reference proteome</keyword>
<dbReference type="InterPro" id="IPR013216">
    <property type="entry name" value="Methyltransf_11"/>
</dbReference>
<dbReference type="PANTHER" id="PTHR44942">
    <property type="entry name" value="METHYLTRANSF_11 DOMAIN-CONTAINING PROTEIN"/>
    <property type="match status" value="1"/>
</dbReference>
<dbReference type="AlphaFoldDB" id="A0A151Z8Q2"/>
<dbReference type="OMA" id="WRATFDT"/>
<protein>
    <submittedName>
        <fullName evidence="6">Putative SAM dependent methyltransferase</fullName>
    </submittedName>
</protein>
<evidence type="ECO:0000256" key="4">
    <source>
        <dbReference type="SAM" id="MobiDB-lite"/>
    </source>
</evidence>
<evidence type="ECO:0000256" key="3">
    <source>
        <dbReference type="ARBA" id="ARBA00022679"/>
    </source>
</evidence>
<comment type="caution">
    <text evidence="6">The sequence shown here is derived from an EMBL/GenBank/DDBJ whole genome shotgun (WGS) entry which is preliminary data.</text>
</comment>
<gene>
    <name evidence="6" type="ORF">DLAC_08909</name>
</gene>
<feature type="domain" description="Methyltransferase type 11" evidence="5">
    <location>
        <begin position="53"/>
        <end position="152"/>
    </location>
</feature>
<dbReference type="EMBL" id="LODT01000037">
    <property type="protein sequence ID" value="KYQ90307.1"/>
    <property type="molecule type" value="Genomic_DNA"/>
</dbReference>
<reference evidence="6 7" key="1">
    <citation type="submission" date="2015-12" db="EMBL/GenBank/DDBJ databases">
        <title>Dictyostelia acquired genes for synthesis and detection of signals that induce cell-type specialization by lateral gene transfer from prokaryotes.</title>
        <authorList>
            <person name="Gloeckner G."/>
            <person name="Schaap P."/>
        </authorList>
    </citation>
    <scope>NUCLEOTIDE SEQUENCE [LARGE SCALE GENOMIC DNA]</scope>
    <source>
        <strain evidence="6 7">TK</strain>
    </source>
</reference>
<dbReference type="GO" id="GO:0032259">
    <property type="term" value="P:methylation"/>
    <property type="evidence" value="ECO:0007669"/>
    <property type="project" value="UniProtKB-KW"/>
</dbReference>
<evidence type="ECO:0000259" key="5">
    <source>
        <dbReference type="Pfam" id="PF08241"/>
    </source>
</evidence>